<reference evidence="1 2" key="1">
    <citation type="journal article" date="2016" name="Nat. Commun.">
        <title>Thousands of microbial genomes shed light on interconnected biogeochemical processes in an aquifer system.</title>
        <authorList>
            <person name="Anantharaman K."/>
            <person name="Brown C.T."/>
            <person name="Hug L.A."/>
            <person name="Sharon I."/>
            <person name="Castelle C.J."/>
            <person name="Probst A.J."/>
            <person name="Thomas B.C."/>
            <person name="Singh A."/>
            <person name="Wilkins M.J."/>
            <person name="Karaoz U."/>
            <person name="Brodie E.L."/>
            <person name="Williams K.H."/>
            <person name="Hubbard S.S."/>
            <person name="Banfield J.F."/>
        </authorList>
    </citation>
    <scope>NUCLEOTIDE SEQUENCE [LARGE SCALE GENOMIC DNA]</scope>
</reference>
<accession>A0A1F7H1X4</accession>
<sequence>MNEKKLLSVDWGNKRRAEFVFEDFKEREAFVNDFFKQELLQKKISADQELKARMYASHLPETYSTGGRSFR</sequence>
<name>A0A1F7H1X4_9BACT</name>
<evidence type="ECO:0000313" key="1">
    <source>
        <dbReference type="EMBL" id="OGK25269.1"/>
    </source>
</evidence>
<dbReference type="EMBL" id="MFZO01000013">
    <property type="protein sequence ID" value="OGK25269.1"/>
    <property type="molecule type" value="Genomic_DNA"/>
</dbReference>
<dbReference type="Proteomes" id="UP000177913">
    <property type="component" value="Unassembled WGS sequence"/>
</dbReference>
<protein>
    <submittedName>
        <fullName evidence="1">Uncharacterized protein</fullName>
    </submittedName>
</protein>
<dbReference type="AlphaFoldDB" id="A0A1F7H1X4"/>
<organism evidence="1 2">
    <name type="scientific">Candidatus Roizmanbacteria bacterium RIFCSPHIGHO2_02_FULL_38_11</name>
    <dbReference type="NCBI Taxonomy" id="1802039"/>
    <lineage>
        <taxon>Bacteria</taxon>
        <taxon>Candidatus Roizmaniibacteriota</taxon>
    </lineage>
</organism>
<evidence type="ECO:0000313" key="2">
    <source>
        <dbReference type="Proteomes" id="UP000177913"/>
    </source>
</evidence>
<gene>
    <name evidence="1" type="ORF">A3C25_00420</name>
</gene>
<comment type="caution">
    <text evidence="1">The sequence shown here is derived from an EMBL/GenBank/DDBJ whole genome shotgun (WGS) entry which is preliminary data.</text>
</comment>
<proteinExistence type="predicted"/>